<dbReference type="Pfam" id="PF02037">
    <property type="entry name" value="SAP"/>
    <property type="match status" value="1"/>
</dbReference>
<dbReference type="InterPro" id="IPR036361">
    <property type="entry name" value="SAP_dom_sf"/>
</dbReference>
<sequence>MDFNDLTVVQLRMVLRHFKLPLTGIKAEMIARLRTIDPEGEKTREIIEDGEYVTAASGEEFGTGPRWEQDTPQSSVKEDLWQRERELDKKELELMRRENEILKNISSAVATAPEQPNMLVKVISDLLSEFNGTDNTYLIWKKQIRLLRNTYNLNDNSLRILIGAKLKGRALRWFHSRAEHIEMNCEELLHELKNMFDHRLSRLSLRKTFENRTWKAGETFSD</sequence>
<evidence type="ECO:0000313" key="2">
    <source>
        <dbReference type="EMBL" id="KMQ89464.1"/>
    </source>
</evidence>
<evidence type="ECO:0000259" key="1">
    <source>
        <dbReference type="PROSITE" id="PS50800"/>
    </source>
</evidence>
<organism evidence="2 3">
    <name type="scientific">Lasius niger</name>
    <name type="common">Black garden ant</name>
    <dbReference type="NCBI Taxonomy" id="67767"/>
    <lineage>
        <taxon>Eukaryota</taxon>
        <taxon>Metazoa</taxon>
        <taxon>Ecdysozoa</taxon>
        <taxon>Arthropoda</taxon>
        <taxon>Hexapoda</taxon>
        <taxon>Insecta</taxon>
        <taxon>Pterygota</taxon>
        <taxon>Neoptera</taxon>
        <taxon>Endopterygota</taxon>
        <taxon>Hymenoptera</taxon>
        <taxon>Apocrita</taxon>
        <taxon>Aculeata</taxon>
        <taxon>Formicoidea</taxon>
        <taxon>Formicidae</taxon>
        <taxon>Formicinae</taxon>
        <taxon>Lasius</taxon>
        <taxon>Lasius</taxon>
    </lineage>
</organism>
<dbReference type="OrthoDB" id="7555371at2759"/>
<reference evidence="2 3" key="1">
    <citation type="submission" date="2015-04" db="EMBL/GenBank/DDBJ databases">
        <title>Lasius niger genome sequencing.</title>
        <authorList>
            <person name="Konorov E.A."/>
            <person name="Nikitin M.A."/>
            <person name="Kirill M.V."/>
            <person name="Chang P."/>
        </authorList>
    </citation>
    <scope>NUCLEOTIDE SEQUENCE [LARGE SCALE GENOMIC DNA]</scope>
    <source>
        <tissue evidence="2">Whole</tissue>
    </source>
</reference>
<accession>A0A0J7KGU0</accession>
<dbReference type="SMART" id="SM00513">
    <property type="entry name" value="SAP"/>
    <property type="match status" value="1"/>
</dbReference>
<proteinExistence type="predicted"/>
<dbReference type="Proteomes" id="UP000036403">
    <property type="component" value="Unassembled WGS sequence"/>
</dbReference>
<feature type="domain" description="SAP" evidence="1">
    <location>
        <begin position="3"/>
        <end position="37"/>
    </location>
</feature>
<dbReference type="Gene3D" id="1.10.720.30">
    <property type="entry name" value="SAP domain"/>
    <property type="match status" value="1"/>
</dbReference>
<dbReference type="InterPro" id="IPR003034">
    <property type="entry name" value="SAP_dom"/>
</dbReference>
<protein>
    <recommendedName>
        <fullName evidence="1">SAP domain-containing protein</fullName>
    </recommendedName>
</protein>
<dbReference type="EMBL" id="LBMM01007733">
    <property type="protein sequence ID" value="KMQ89464.1"/>
    <property type="molecule type" value="Genomic_DNA"/>
</dbReference>
<comment type="caution">
    <text evidence="2">The sequence shown here is derived from an EMBL/GenBank/DDBJ whole genome shotgun (WGS) entry which is preliminary data.</text>
</comment>
<name>A0A0J7KGU0_LASNI</name>
<keyword evidence="3" id="KW-1185">Reference proteome</keyword>
<gene>
    <name evidence="2" type="ORF">RF55_10906</name>
</gene>
<dbReference type="PROSITE" id="PS50800">
    <property type="entry name" value="SAP"/>
    <property type="match status" value="1"/>
</dbReference>
<evidence type="ECO:0000313" key="3">
    <source>
        <dbReference type="Proteomes" id="UP000036403"/>
    </source>
</evidence>
<dbReference type="SUPFAM" id="SSF68906">
    <property type="entry name" value="SAP domain"/>
    <property type="match status" value="1"/>
</dbReference>
<dbReference type="PaxDb" id="67767-A0A0J7KGU0"/>
<dbReference type="AlphaFoldDB" id="A0A0J7KGU0"/>